<evidence type="ECO:0000256" key="1">
    <source>
        <dbReference type="SAM" id="MobiDB-lite"/>
    </source>
</evidence>
<feature type="region of interest" description="Disordered" evidence="1">
    <location>
        <begin position="329"/>
        <end position="391"/>
    </location>
</feature>
<evidence type="ECO:0000313" key="3">
    <source>
        <dbReference type="EMBL" id="KAL2836627.1"/>
    </source>
</evidence>
<proteinExistence type="predicted"/>
<accession>A0ABR4JA56</accession>
<organism evidence="3 4">
    <name type="scientific">Aspergillus pseudoustus</name>
    <dbReference type="NCBI Taxonomy" id="1810923"/>
    <lineage>
        <taxon>Eukaryota</taxon>
        <taxon>Fungi</taxon>
        <taxon>Dikarya</taxon>
        <taxon>Ascomycota</taxon>
        <taxon>Pezizomycotina</taxon>
        <taxon>Eurotiomycetes</taxon>
        <taxon>Eurotiomycetidae</taxon>
        <taxon>Eurotiales</taxon>
        <taxon>Aspergillaceae</taxon>
        <taxon>Aspergillus</taxon>
        <taxon>Aspergillus subgen. Nidulantes</taxon>
    </lineage>
</organism>
<protein>
    <recommendedName>
        <fullName evidence="2">Myb-like domain-containing protein</fullName>
    </recommendedName>
</protein>
<gene>
    <name evidence="3" type="ORF">BJY01DRAFT_251879</name>
</gene>
<dbReference type="SMART" id="SM00717">
    <property type="entry name" value="SANT"/>
    <property type="match status" value="1"/>
</dbReference>
<keyword evidence="4" id="KW-1185">Reference proteome</keyword>
<dbReference type="Proteomes" id="UP001610446">
    <property type="component" value="Unassembled WGS sequence"/>
</dbReference>
<feature type="region of interest" description="Disordered" evidence="1">
    <location>
        <begin position="87"/>
        <end position="177"/>
    </location>
</feature>
<dbReference type="CDD" id="cd00167">
    <property type="entry name" value="SANT"/>
    <property type="match status" value="1"/>
</dbReference>
<feature type="compositionally biased region" description="Polar residues" evidence="1">
    <location>
        <begin position="91"/>
        <end position="100"/>
    </location>
</feature>
<evidence type="ECO:0000259" key="2">
    <source>
        <dbReference type="PROSITE" id="PS50090"/>
    </source>
</evidence>
<feature type="region of interest" description="Disordered" evidence="1">
    <location>
        <begin position="1"/>
        <end position="53"/>
    </location>
</feature>
<name>A0ABR4JA56_9EURO</name>
<dbReference type="PROSITE" id="PS50090">
    <property type="entry name" value="MYB_LIKE"/>
    <property type="match status" value="1"/>
</dbReference>
<dbReference type="InterPro" id="IPR001005">
    <property type="entry name" value="SANT/Myb"/>
</dbReference>
<dbReference type="Pfam" id="PF13921">
    <property type="entry name" value="Myb_DNA-bind_6"/>
    <property type="match status" value="1"/>
</dbReference>
<feature type="compositionally biased region" description="Basic and acidic residues" evidence="1">
    <location>
        <begin position="377"/>
        <end position="391"/>
    </location>
</feature>
<feature type="compositionally biased region" description="Basic and acidic residues" evidence="1">
    <location>
        <begin position="13"/>
        <end position="24"/>
    </location>
</feature>
<reference evidence="3 4" key="1">
    <citation type="submission" date="2024-07" db="EMBL/GenBank/DDBJ databases">
        <title>Section-level genome sequencing and comparative genomics of Aspergillus sections Usti and Cavernicolus.</title>
        <authorList>
            <consortium name="Lawrence Berkeley National Laboratory"/>
            <person name="Nybo J.L."/>
            <person name="Vesth T.C."/>
            <person name="Theobald S."/>
            <person name="Frisvad J.C."/>
            <person name="Larsen T.O."/>
            <person name="Kjaerboelling I."/>
            <person name="Rothschild-Mancinelli K."/>
            <person name="Lyhne E.K."/>
            <person name="Kogle M.E."/>
            <person name="Barry K."/>
            <person name="Clum A."/>
            <person name="Na H."/>
            <person name="Ledsgaard L."/>
            <person name="Lin J."/>
            <person name="Lipzen A."/>
            <person name="Kuo A."/>
            <person name="Riley R."/>
            <person name="Mondo S."/>
            <person name="Labutti K."/>
            <person name="Haridas S."/>
            <person name="Pangalinan J."/>
            <person name="Salamov A.A."/>
            <person name="Simmons B.A."/>
            <person name="Magnuson J.K."/>
            <person name="Chen J."/>
            <person name="Drula E."/>
            <person name="Henrissat B."/>
            <person name="Wiebenga A."/>
            <person name="Lubbers R.J."/>
            <person name="Gomes A.C."/>
            <person name="Makela M.R."/>
            <person name="Stajich J."/>
            <person name="Grigoriev I.V."/>
            <person name="Mortensen U.H."/>
            <person name="De Vries R.P."/>
            <person name="Baker S.E."/>
            <person name="Andersen M.R."/>
        </authorList>
    </citation>
    <scope>NUCLEOTIDE SEQUENCE [LARGE SCALE GENOMIC DNA]</scope>
    <source>
        <strain evidence="3 4">CBS 123904</strain>
    </source>
</reference>
<comment type="caution">
    <text evidence="3">The sequence shown here is derived from an EMBL/GenBank/DDBJ whole genome shotgun (WGS) entry which is preliminary data.</text>
</comment>
<dbReference type="SUPFAM" id="SSF46689">
    <property type="entry name" value="Homeodomain-like"/>
    <property type="match status" value="1"/>
</dbReference>
<sequence length="391" mass="42930">MVNLDLQTFWEPKAGDRTQSERNARATSTLMPPEAHPAAGASRGKTPPAQTSIEMLELRDHAECPSVFPQATHSVVANFPEYPPEVALYASPQTDGSPSVTGLDGPGSSRVFDVFADDDDEGKSSRDSDSDTGRVLRPRKRRLGRPAVNSTSKRISTRRPALAEGSKQAREEAMQSDHSPYLAAGKLANAPADPSADSLSVLQAAIGCLQTFSTAIEERVHSDRLDVRSGVVRHDLSVLQEARSKLQHAYGVVATRMVTASTTTRFPQAAARKKPAGGTSCNRRVPWNREDDLKLLDLKEDQQLPWHKIFPEFPTRTPGAIRTRHHTLLEASRSTRSPRDPNAQSPRPVPRRTRLRTATPAQPSPEAVRIAQNRSPCPHDIENIDPRIRAQ</sequence>
<evidence type="ECO:0000313" key="4">
    <source>
        <dbReference type="Proteomes" id="UP001610446"/>
    </source>
</evidence>
<dbReference type="EMBL" id="JBFXLU010000175">
    <property type="protein sequence ID" value="KAL2836627.1"/>
    <property type="molecule type" value="Genomic_DNA"/>
</dbReference>
<feature type="compositionally biased region" description="Basic and acidic residues" evidence="1">
    <location>
        <begin position="122"/>
        <end position="134"/>
    </location>
</feature>
<dbReference type="InterPro" id="IPR009057">
    <property type="entry name" value="Homeodomain-like_sf"/>
</dbReference>
<feature type="domain" description="Myb-like" evidence="2">
    <location>
        <begin position="283"/>
        <end position="329"/>
    </location>
</feature>